<evidence type="ECO:0000256" key="2">
    <source>
        <dbReference type="ARBA" id="ARBA00009861"/>
    </source>
</evidence>
<dbReference type="Pfam" id="PF02458">
    <property type="entry name" value="Transferase"/>
    <property type="match status" value="1"/>
</dbReference>
<dbReference type="AlphaFoldDB" id="A0A8S2A426"/>
<accession>A0A8S2A426</accession>
<comment type="pathway">
    <text evidence="7">Amine and polyamine metabolism; spermidine metabolism.</text>
</comment>
<name>A0A8S2A426_ARAAE</name>
<feature type="domain" description="Protein root UVB sensitive/RUS" evidence="9">
    <location>
        <begin position="824"/>
        <end position="1054"/>
    </location>
</feature>
<sequence>MVEKKLTEIVKPSKHIPQQTLSLSSLDNDPYNEVIYKACYVFKAKNVVDDDNRPELLLREALSDLLVYYYPLSGSLKRQESDRKLQLSCGDDGGGVPFTVATANVKLSSLKNLENVDSDTALKFLPELHVDTDGYRPFALQVTKFECGGFILGMAMSHAMCDGYGEGHIMCALTELVGGEKKPMVTPVWERERLVGKPEDDQPPLVPGDDTAASPYLPTDDWVTEKINIRADSIRRLKEATLKEYDFSNETITTFEVIGAYLWKSRVKALNLDRDGVTVLGLSVGIRNVVDPPLPDGYYGNAYIDMYVPLTAREVEEFTISDIVKLIKEAKRKGHDKDYLQEELANTEKIIKMNLKIKGKKDGLFCLTDWRNIGIFGSMDFGWNEPVNIVPVVPSETARTVNMFMRPSRLEPDMVGGVQIVVTLPRIAMVKFKEEMKALHSIESFMIKRFLSILLETGRDFTLGLFDSQMFPQKRKTLRNQPRNRPPPPNPRPEPFPPPLQQSKKIARGPLFAWWDIENVPIPRWLNTEDVLHTLHATFLRLGYQRAAEMEISVVVESSTSDKFPKKTRAKWAILANPDSGIKYTDCMENPSPGRVYRKDEKDIADEEIVAQLASWIPHQNMGTTAVLISGDFKVLNECRALRKNNINVIVVVRSKAGLKIGVLEELVDLRGNHHQRLGMVSDVSRLLYTIHCFGEAKNRRWRWRWSSLYDEASSTYLLIYLAIIYYVVGTPNYSRLKFVKSLRTSIDYEQEEVSKEELVVPSNVTRRLPIIIKKSGKVSRYFIKGDSLELLCVDEEEDGDDDSTSFCLGLDDGFWKLIRLSSSAAKDFFLPKQVSDNYISYVKWKFLHRVFSSALQVLATQAMFRAIGIGQSRSLASSAAFNWILKDGLGRLSRCIYTASLASAFDTNLKRVRFSTSVLFSLSIGVELMTPVFPQYFLLLASIANIAKQISLSCYLATGSAVHRSFAVADNLGEVSAKAQIQTVCFDNLGLLLAVLLNMLFQNNQRLQASLPFVLYPIFSMFDLLGIYQGLKHINLQTLTKDRLEIILERWIEFRQVPSPAEVSEEEGIDLLGSRGSKRVWPIRIGCLDPKAQIPTLSMLAMQSLCNDDSFFITIELSSQGFRRTPKPGIVICLREGANSVDIIMSLLQTCYIRKAFGTNRIKRSDVSFSDLTLQDWSLLTGESKRAARDDVITLNRQMQEQGWIVKNVLLSAEEQVRYTFDKTQL</sequence>
<keyword evidence="6" id="KW-0012">Acyltransferase</keyword>
<feature type="compositionally biased region" description="Pro residues" evidence="8">
    <location>
        <begin position="484"/>
        <end position="500"/>
    </location>
</feature>
<comment type="subunit">
    <text evidence="3">Monomer.</text>
</comment>
<dbReference type="Pfam" id="PF04884">
    <property type="entry name" value="UVB_sens_prot"/>
    <property type="match status" value="1"/>
</dbReference>
<evidence type="ECO:0000256" key="5">
    <source>
        <dbReference type="ARBA" id="ARBA00023115"/>
    </source>
</evidence>
<evidence type="ECO:0000256" key="6">
    <source>
        <dbReference type="ARBA" id="ARBA00023315"/>
    </source>
</evidence>
<dbReference type="EMBL" id="LR999454">
    <property type="protein sequence ID" value="CAE6004496.1"/>
    <property type="molecule type" value="Genomic_DNA"/>
</dbReference>
<dbReference type="FunFam" id="3.30.559.10:FF:000106">
    <property type="entry name" value="Spermidine sinapoyl-CoA acyltransferase"/>
    <property type="match status" value="1"/>
</dbReference>
<feature type="region of interest" description="Disordered" evidence="8">
    <location>
        <begin position="474"/>
        <end position="502"/>
    </location>
</feature>
<dbReference type="InterPro" id="IPR023213">
    <property type="entry name" value="CAT-like_dom_sf"/>
</dbReference>
<evidence type="ECO:0000256" key="7">
    <source>
        <dbReference type="ARBA" id="ARBA00060662"/>
    </source>
</evidence>
<keyword evidence="4" id="KW-0808">Transferase</keyword>
<keyword evidence="5" id="KW-0620">Polyamine biosynthesis</keyword>
<protein>
    <recommendedName>
        <fullName evidence="9">Protein root UVB sensitive/RUS domain-containing protein</fullName>
    </recommendedName>
</protein>
<gene>
    <name evidence="10" type="ORF">AARE701A_LOCUS9380</name>
</gene>
<reference evidence="10" key="1">
    <citation type="submission" date="2021-01" db="EMBL/GenBank/DDBJ databases">
        <authorList>
            <person name="Bezrukov I."/>
        </authorList>
    </citation>
    <scope>NUCLEOTIDE SEQUENCE</scope>
</reference>
<keyword evidence="11" id="KW-1185">Reference proteome</keyword>
<evidence type="ECO:0000256" key="4">
    <source>
        <dbReference type="ARBA" id="ARBA00022679"/>
    </source>
</evidence>
<dbReference type="GO" id="GO:0006596">
    <property type="term" value="P:polyamine biosynthetic process"/>
    <property type="evidence" value="ECO:0007669"/>
    <property type="project" value="UniProtKB-KW"/>
</dbReference>
<evidence type="ECO:0000256" key="8">
    <source>
        <dbReference type="SAM" id="MobiDB-lite"/>
    </source>
</evidence>
<dbReference type="InterPro" id="IPR054549">
    <property type="entry name" value="UVB_sens_RUS_dom"/>
</dbReference>
<comment type="similarity">
    <text evidence="1">Belongs to the RUS1 family.</text>
</comment>
<dbReference type="PANTHER" id="PTHR12770:SF29">
    <property type="entry name" value="PROTEIN ROOT UVB SENSITIVE 4"/>
    <property type="match status" value="1"/>
</dbReference>
<dbReference type="Gene3D" id="3.30.559.10">
    <property type="entry name" value="Chloramphenicol acetyltransferase-like domain"/>
    <property type="match status" value="2"/>
</dbReference>
<organism evidence="10 11">
    <name type="scientific">Arabidopsis arenosa</name>
    <name type="common">Sand rock-cress</name>
    <name type="synonym">Cardaminopsis arenosa</name>
    <dbReference type="NCBI Taxonomy" id="38785"/>
    <lineage>
        <taxon>Eukaryota</taxon>
        <taxon>Viridiplantae</taxon>
        <taxon>Streptophyta</taxon>
        <taxon>Embryophyta</taxon>
        <taxon>Tracheophyta</taxon>
        <taxon>Spermatophyta</taxon>
        <taxon>Magnoliopsida</taxon>
        <taxon>eudicotyledons</taxon>
        <taxon>Gunneridae</taxon>
        <taxon>Pentapetalae</taxon>
        <taxon>rosids</taxon>
        <taxon>malvids</taxon>
        <taxon>Brassicales</taxon>
        <taxon>Brassicaceae</taxon>
        <taxon>Camelineae</taxon>
        <taxon>Arabidopsis</taxon>
    </lineage>
</organism>
<evidence type="ECO:0000256" key="3">
    <source>
        <dbReference type="ARBA" id="ARBA00011245"/>
    </source>
</evidence>
<dbReference type="InterPro" id="IPR006968">
    <property type="entry name" value="RUS_fam"/>
</dbReference>
<evidence type="ECO:0000256" key="1">
    <source>
        <dbReference type="ARBA" id="ARBA00007558"/>
    </source>
</evidence>
<evidence type="ECO:0000313" key="11">
    <source>
        <dbReference type="Proteomes" id="UP000682877"/>
    </source>
</evidence>
<dbReference type="GO" id="GO:0016410">
    <property type="term" value="F:N-acyltransferase activity"/>
    <property type="evidence" value="ECO:0007669"/>
    <property type="project" value="UniProtKB-ARBA"/>
</dbReference>
<dbReference type="FunFam" id="3.30.559.10:FF:000084">
    <property type="entry name" value="Spermidine coumaroyl-CoA acyltransferase"/>
    <property type="match status" value="1"/>
</dbReference>
<comment type="similarity">
    <text evidence="2">Belongs to the plant acyltransferase family.</text>
</comment>
<dbReference type="PANTHER" id="PTHR12770">
    <property type="entry name" value="RUS1 FAMILY PROTEIN C16ORF58"/>
    <property type="match status" value="1"/>
</dbReference>
<evidence type="ECO:0000313" key="10">
    <source>
        <dbReference type="EMBL" id="CAE6004496.1"/>
    </source>
</evidence>
<evidence type="ECO:0000259" key="9">
    <source>
        <dbReference type="Pfam" id="PF04884"/>
    </source>
</evidence>
<dbReference type="Proteomes" id="UP000682877">
    <property type="component" value="Chromosome 4"/>
</dbReference>
<proteinExistence type="inferred from homology"/>